<sequence>MVPAFCLYVKIIRPFKAKVRAQAEFAKVERPKEQSSFSHLHP</sequence>
<proteinExistence type="predicted"/>
<name>A0A0L8VEC2_9BACT</name>
<gene>
    <name evidence="1" type="ORF">NC99_03490</name>
</gene>
<evidence type="ECO:0000313" key="2">
    <source>
        <dbReference type="Proteomes" id="UP000036958"/>
    </source>
</evidence>
<organism evidence="1 2">
    <name type="scientific">Sunxiuqinia dokdonensis</name>
    <dbReference type="NCBI Taxonomy" id="1409788"/>
    <lineage>
        <taxon>Bacteria</taxon>
        <taxon>Pseudomonadati</taxon>
        <taxon>Bacteroidota</taxon>
        <taxon>Bacteroidia</taxon>
        <taxon>Marinilabiliales</taxon>
        <taxon>Prolixibacteraceae</taxon>
        <taxon>Sunxiuqinia</taxon>
    </lineage>
</organism>
<dbReference type="AlphaFoldDB" id="A0A0L8VEC2"/>
<protein>
    <submittedName>
        <fullName evidence="1">Uncharacterized protein</fullName>
    </submittedName>
</protein>
<accession>A0A0L8VEC2</accession>
<comment type="caution">
    <text evidence="1">The sequence shown here is derived from an EMBL/GenBank/DDBJ whole genome shotgun (WGS) entry which is preliminary data.</text>
</comment>
<reference evidence="2" key="1">
    <citation type="submission" date="2015-07" db="EMBL/GenBank/DDBJ databases">
        <title>Genome sequencing of Sunxiuqinia dokdonensis strain SK.</title>
        <authorList>
            <person name="Ahn S."/>
            <person name="Kim B.-C."/>
        </authorList>
    </citation>
    <scope>NUCLEOTIDE SEQUENCE [LARGE SCALE GENOMIC DNA]</scope>
    <source>
        <strain evidence="2">SK</strain>
    </source>
</reference>
<dbReference type="STRING" id="1409788.NC99_03490"/>
<evidence type="ECO:0000313" key="1">
    <source>
        <dbReference type="EMBL" id="KOH46825.1"/>
    </source>
</evidence>
<keyword evidence="2" id="KW-1185">Reference proteome</keyword>
<dbReference type="EMBL" id="LGIA01000017">
    <property type="protein sequence ID" value="KOH46825.1"/>
    <property type="molecule type" value="Genomic_DNA"/>
</dbReference>
<dbReference type="Proteomes" id="UP000036958">
    <property type="component" value="Unassembled WGS sequence"/>
</dbReference>